<dbReference type="EMBL" id="CP000910">
    <property type="protein sequence ID" value="ABY25252.1"/>
    <property type="molecule type" value="Genomic_DNA"/>
</dbReference>
<name>A9WVN1_RENSM</name>
<protein>
    <submittedName>
        <fullName evidence="1">Uncharacterized protein</fullName>
    </submittedName>
</protein>
<accession>A9WVN1</accession>
<proteinExistence type="predicted"/>
<sequence>MNIRASLGSKTQRMFMMFSRFISLCTRSRVRSMRFSSTGEKKTRLIEEIEGNCFMGSPPCSIDWTGLGEIRLRGTKTPGKNECSKNSGATI</sequence>
<reference evidence="2" key="1">
    <citation type="journal article" date="2008" name="J. Bacteriol.">
        <title>Genome sequence of the fish pathogen Renibacterium salmoninarum suggests reductive evolution away from an environmental Arthrobacter ancestor.</title>
        <authorList>
            <person name="Wiens G.D."/>
            <person name="Rockey D.D."/>
            <person name="Wu Z."/>
            <person name="Chang J."/>
            <person name="Levy R."/>
            <person name="Crane S."/>
            <person name="Chen D.S."/>
            <person name="Capri G.R."/>
            <person name="Burnett J.R."/>
            <person name="Sudheesh P.S."/>
            <person name="Schipma M.J."/>
            <person name="Burd H."/>
            <person name="Bhattacharyya A."/>
            <person name="Rhodes L.D."/>
            <person name="Kaul R."/>
            <person name="Strom M.S."/>
        </authorList>
    </citation>
    <scope>NUCLEOTIDE SEQUENCE [LARGE SCALE GENOMIC DNA]</scope>
    <source>
        <strain evidence="2">ATCC 33209 / DSM 20767 / JCM 11484 / NBRC 15589 / NCIMB 2235</strain>
    </source>
</reference>
<dbReference type="AlphaFoldDB" id="A9WVN1"/>
<gene>
    <name evidence="1" type="ordered locus">RSal33209_3543</name>
</gene>
<dbReference type="KEGG" id="rsa:RSal33209_3543"/>
<evidence type="ECO:0000313" key="2">
    <source>
        <dbReference type="Proteomes" id="UP000002007"/>
    </source>
</evidence>
<evidence type="ECO:0000313" key="1">
    <source>
        <dbReference type="EMBL" id="ABY25252.1"/>
    </source>
</evidence>
<dbReference type="Proteomes" id="UP000002007">
    <property type="component" value="Chromosome"/>
</dbReference>
<keyword evidence="2" id="KW-1185">Reference proteome</keyword>
<dbReference type="HOGENOM" id="CLU_2424799_0_0_11"/>
<organism evidence="1 2">
    <name type="scientific">Renibacterium salmoninarum (strain ATCC 33209 / DSM 20767 / JCM 11484 / NBRC 15589 / NCIMB 2235)</name>
    <dbReference type="NCBI Taxonomy" id="288705"/>
    <lineage>
        <taxon>Bacteria</taxon>
        <taxon>Bacillati</taxon>
        <taxon>Actinomycetota</taxon>
        <taxon>Actinomycetes</taxon>
        <taxon>Micrococcales</taxon>
        <taxon>Micrococcaceae</taxon>
        <taxon>Renibacterium</taxon>
    </lineage>
</organism>